<keyword evidence="2 3" id="KW-0560">Oxidoreductase</keyword>
<comment type="similarity">
    <text evidence="1">Belongs to the short-chain dehydrogenases/reductases (SDR) family.</text>
</comment>
<dbReference type="InterPro" id="IPR036291">
    <property type="entry name" value="NAD(P)-bd_dom_sf"/>
</dbReference>
<keyword evidence="4" id="KW-1185">Reference proteome</keyword>
<dbReference type="RefSeq" id="WP_221440416.1">
    <property type="nucleotide sequence ID" value="NZ_JACHMM010000001.1"/>
</dbReference>
<dbReference type="PANTHER" id="PTHR42760:SF133">
    <property type="entry name" value="3-OXOACYL-[ACYL-CARRIER-PROTEIN] REDUCTASE"/>
    <property type="match status" value="1"/>
</dbReference>
<dbReference type="EC" id="1.1.1.100" evidence="3"/>
<dbReference type="GO" id="GO:0004316">
    <property type="term" value="F:3-oxoacyl-[acyl-carrier-protein] reductase (NADPH) activity"/>
    <property type="evidence" value="ECO:0007669"/>
    <property type="project" value="UniProtKB-EC"/>
</dbReference>
<proteinExistence type="inferred from homology"/>
<dbReference type="CDD" id="cd05233">
    <property type="entry name" value="SDR_c"/>
    <property type="match status" value="1"/>
</dbReference>
<dbReference type="AlphaFoldDB" id="A0A7W9GKJ2"/>
<evidence type="ECO:0000313" key="3">
    <source>
        <dbReference type="EMBL" id="MBB5785475.1"/>
    </source>
</evidence>
<evidence type="ECO:0000313" key="4">
    <source>
        <dbReference type="Proteomes" id="UP000542813"/>
    </source>
</evidence>
<dbReference type="EMBL" id="JACHMM010000001">
    <property type="protein sequence ID" value="MBB5785475.1"/>
    <property type="molecule type" value="Genomic_DNA"/>
</dbReference>
<gene>
    <name evidence="3" type="ORF">HD601_000050</name>
</gene>
<dbReference type="PRINTS" id="PR00081">
    <property type="entry name" value="GDHRDH"/>
</dbReference>
<name>A0A7W9GKJ2_9ACTN</name>
<dbReference type="FunFam" id="3.40.50.720:FF:000084">
    <property type="entry name" value="Short-chain dehydrogenase reductase"/>
    <property type="match status" value="1"/>
</dbReference>
<dbReference type="PRINTS" id="PR00080">
    <property type="entry name" value="SDRFAMILY"/>
</dbReference>
<evidence type="ECO:0000256" key="1">
    <source>
        <dbReference type="ARBA" id="ARBA00006484"/>
    </source>
</evidence>
<protein>
    <submittedName>
        <fullName evidence="3">3-oxoacyl-[acyl-carrier protein] reductase</fullName>
        <ecNumber evidence="3">1.1.1.100</ecNumber>
    </submittedName>
</protein>
<dbReference type="InterPro" id="IPR020904">
    <property type="entry name" value="Sc_DH/Rdtase_CS"/>
</dbReference>
<dbReference type="PANTHER" id="PTHR42760">
    <property type="entry name" value="SHORT-CHAIN DEHYDROGENASES/REDUCTASES FAMILY MEMBER"/>
    <property type="match status" value="1"/>
</dbReference>
<evidence type="ECO:0000256" key="2">
    <source>
        <dbReference type="ARBA" id="ARBA00023002"/>
    </source>
</evidence>
<dbReference type="Proteomes" id="UP000542813">
    <property type="component" value="Unassembled WGS sequence"/>
</dbReference>
<dbReference type="Gene3D" id="3.40.50.720">
    <property type="entry name" value="NAD(P)-binding Rossmann-like Domain"/>
    <property type="match status" value="1"/>
</dbReference>
<accession>A0A7W9GKJ2</accession>
<sequence length="259" mass="25748">MDLSGLVALVTGGGQGIGAAIASALMAGGARVAVFDVAAPLASSPDGALLALDVDVTDEAAVSAGLDAVVARFGEPGLLVNNAAVTASDPDWRGRPVLELPLAQWRRVLDVNLTGAFICAQQTARRMAAAGRGGLIVNIGSVQGVRPTRGSADYATSKAGLVMLTHCLAGELAPHGIRVNAVAPGPIAPAGAESGPSGTLTGTWGTPEDVAAAVVYLAGPGGRFVNGHVLMLDDGASVLLRDPPARSDSFGVTGDTIDS</sequence>
<reference evidence="3 4" key="1">
    <citation type="submission" date="2020-08" db="EMBL/GenBank/DDBJ databases">
        <title>Sequencing the genomes of 1000 actinobacteria strains.</title>
        <authorList>
            <person name="Klenk H.-P."/>
        </authorList>
    </citation>
    <scope>NUCLEOTIDE SEQUENCE [LARGE SCALE GENOMIC DNA]</scope>
    <source>
        <strain evidence="3 4">DSM 102122</strain>
    </source>
</reference>
<dbReference type="SUPFAM" id="SSF51735">
    <property type="entry name" value="NAD(P)-binding Rossmann-fold domains"/>
    <property type="match status" value="1"/>
</dbReference>
<comment type="caution">
    <text evidence="3">The sequence shown here is derived from an EMBL/GenBank/DDBJ whole genome shotgun (WGS) entry which is preliminary data.</text>
</comment>
<dbReference type="InterPro" id="IPR002347">
    <property type="entry name" value="SDR_fam"/>
</dbReference>
<organism evidence="3 4">
    <name type="scientific">Jiangella mangrovi</name>
    <dbReference type="NCBI Taxonomy" id="1524084"/>
    <lineage>
        <taxon>Bacteria</taxon>
        <taxon>Bacillati</taxon>
        <taxon>Actinomycetota</taxon>
        <taxon>Actinomycetes</taxon>
        <taxon>Jiangellales</taxon>
        <taxon>Jiangellaceae</taxon>
        <taxon>Jiangella</taxon>
    </lineage>
</organism>
<dbReference type="Pfam" id="PF13561">
    <property type="entry name" value="adh_short_C2"/>
    <property type="match status" value="1"/>
</dbReference>
<dbReference type="PROSITE" id="PS00061">
    <property type="entry name" value="ADH_SHORT"/>
    <property type="match status" value="1"/>
</dbReference>